<dbReference type="PANTHER" id="PTHR46031">
    <property type="match status" value="1"/>
</dbReference>
<dbReference type="EMBL" id="CP093345">
    <property type="protein sequence ID" value="WOG91027.1"/>
    <property type="molecule type" value="Genomic_DNA"/>
</dbReference>
<dbReference type="Pfam" id="PF00035">
    <property type="entry name" value="dsrm"/>
    <property type="match status" value="3"/>
</dbReference>
<dbReference type="InterPro" id="IPR014720">
    <property type="entry name" value="dsRBD_dom"/>
</dbReference>
<feature type="domain" description="DRBM" evidence="5">
    <location>
        <begin position="146"/>
        <end position="215"/>
    </location>
</feature>
<evidence type="ECO:0000256" key="1">
    <source>
        <dbReference type="ARBA" id="ARBA00022737"/>
    </source>
</evidence>
<feature type="region of interest" description="Disordered" evidence="4">
    <location>
        <begin position="292"/>
        <end position="312"/>
    </location>
</feature>
<evidence type="ECO:0000313" key="7">
    <source>
        <dbReference type="Proteomes" id="UP000077755"/>
    </source>
</evidence>
<evidence type="ECO:0000259" key="5">
    <source>
        <dbReference type="PROSITE" id="PS50137"/>
    </source>
</evidence>
<evidence type="ECO:0000256" key="3">
    <source>
        <dbReference type="PROSITE-ProRule" id="PRU00266"/>
    </source>
</evidence>
<sequence>MYKSKLQVLCQKNSWKLPLYDTVRDGPDHGARFTATVTVNGATFESPGQFTSSKLAQNGAAEVAFNHFSALSVGPRQPISPIGVVQKSASPGSSASTTNLDAGATKIGEGEQSRQNGVVPSELPTRTAEGTCHIISGNILYHLLHTYKKRLQIYAQKRNLILPEYSCEIVGPPHQRLYKSKVTVDGKSFETPNFFSTLKDAEHGAAKVALESLSDEVVYKTLLQEHAQRTRHRLPTYDTQKSGPPHMPIFVSTVEIGGKSFQGQGAKTKKVAEMNAAKAAYICLANCQETQCPSPSSVGETSGIPSFNLQPDVTEKVEEDVARNRNISINEAQDFQDNNGERHINSTTSEDAHAREGNSSTTRSPPQDLKDGAGSPTLEIVIPPAQNSIKKIMIIPSTSDMIIPEGATVLPYENDEYVAITMHVPSEEYEQFND</sequence>
<dbReference type="GO" id="GO:0003723">
    <property type="term" value="F:RNA binding"/>
    <property type="evidence" value="ECO:0007669"/>
    <property type="project" value="UniProtKB-UniRule"/>
</dbReference>
<feature type="compositionally biased region" description="Basic and acidic residues" evidence="4">
    <location>
        <begin position="339"/>
        <end position="356"/>
    </location>
</feature>
<name>A0AAF0WJI2_DAUCS</name>
<dbReference type="Gene3D" id="3.30.160.20">
    <property type="match status" value="3"/>
</dbReference>
<reference evidence="6" key="2">
    <citation type="submission" date="2022-03" db="EMBL/GenBank/DDBJ databases">
        <title>Draft title - Genomic analysis of global carrot germplasm unveils the trajectory of domestication and the origin of high carotenoid orange carrot.</title>
        <authorList>
            <person name="Iorizzo M."/>
            <person name="Ellison S."/>
            <person name="Senalik D."/>
            <person name="Macko-Podgorni A."/>
            <person name="Grzebelus D."/>
            <person name="Bostan H."/>
            <person name="Rolling W."/>
            <person name="Curaba J."/>
            <person name="Simon P."/>
        </authorList>
    </citation>
    <scope>NUCLEOTIDE SEQUENCE</scope>
    <source>
        <tissue evidence="6">Leaf</tissue>
    </source>
</reference>
<protein>
    <recommendedName>
        <fullName evidence="5">DRBM domain-containing protein</fullName>
    </recommendedName>
</protein>
<evidence type="ECO:0000256" key="4">
    <source>
        <dbReference type="SAM" id="MobiDB-lite"/>
    </source>
</evidence>
<accession>A0AAF0WJI2</accession>
<feature type="domain" description="DRBM" evidence="5">
    <location>
        <begin position="1"/>
        <end position="70"/>
    </location>
</feature>
<dbReference type="PANTHER" id="PTHR46031:SF16">
    <property type="entry name" value="DOUBLE-STRANDED RNA-BINDING PROTEIN 4"/>
    <property type="match status" value="1"/>
</dbReference>
<evidence type="ECO:0000256" key="2">
    <source>
        <dbReference type="ARBA" id="ARBA00022884"/>
    </source>
</evidence>
<feature type="compositionally biased region" description="Polar residues" evidence="4">
    <location>
        <begin position="292"/>
        <end position="311"/>
    </location>
</feature>
<organism evidence="6 7">
    <name type="scientific">Daucus carota subsp. sativus</name>
    <name type="common">Carrot</name>
    <dbReference type="NCBI Taxonomy" id="79200"/>
    <lineage>
        <taxon>Eukaryota</taxon>
        <taxon>Viridiplantae</taxon>
        <taxon>Streptophyta</taxon>
        <taxon>Embryophyta</taxon>
        <taxon>Tracheophyta</taxon>
        <taxon>Spermatophyta</taxon>
        <taxon>Magnoliopsida</taxon>
        <taxon>eudicotyledons</taxon>
        <taxon>Gunneridae</taxon>
        <taxon>Pentapetalae</taxon>
        <taxon>asterids</taxon>
        <taxon>campanulids</taxon>
        <taxon>Apiales</taxon>
        <taxon>Apiaceae</taxon>
        <taxon>Apioideae</taxon>
        <taxon>Scandiceae</taxon>
        <taxon>Daucinae</taxon>
        <taxon>Daucus</taxon>
        <taxon>Daucus sect. Daucus</taxon>
    </lineage>
</organism>
<evidence type="ECO:0000313" key="6">
    <source>
        <dbReference type="EMBL" id="WOG91027.1"/>
    </source>
</evidence>
<reference evidence="6" key="1">
    <citation type="journal article" date="2016" name="Nat. Genet.">
        <title>A high-quality carrot genome assembly provides new insights into carotenoid accumulation and asterid genome evolution.</title>
        <authorList>
            <person name="Iorizzo M."/>
            <person name="Ellison S."/>
            <person name="Senalik D."/>
            <person name="Zeng P."/>
            <person name="Satapoomin P."/>
            <person name="Huang J."/>
            <person name="Bowman M."/>
            <person name="Iovene M."/>
            <person name="Sanseverino W."/>
            <person name="Cavagnaro P."/>
            <person name="Yildiz M."/>
            <person name="Macko-Podgorni A."/>
            <person name="Moranska E."/>
            <person name="Grzebelus E."/>
            <person name="Grzebelus D."/>
            <person name="Ashrafi H."/>
            <person name="Zheng Z."/>
            <person name="Cheng S."/>
            <person name="Spooner D."/>
            <person name="Van Deynze A."/>
            <person name="Simon P."/>
        </authorList>
    </citation>
    <scope>NUCLEOTIDE SEQUENCE</scope>
    <source>
        <tissue evidence="6">Leaf</tissue>
    </source>
</reference>
<dbReference type="PROSITE" id="PS50137">
    <property type="entry name" value="DS_RBD"/>
    <property type="match status" value="3"/>
</dbReference>
<feature type="region of interest" description="Disordered" evidence="4">
    <location>
        <begin position="329"/>
        <end position="377"/>
    </location>
</feature>
<proteinExistence type="predicted"/>
<feature type="domain" description="DRBM" evidence="5">
    <location>
        <begin position="218"/>
        <end position="286"/>
    </location>
</feature>
<feature type="compositionally biased region" description="Polar residues" evidence="4">
    <location>
        <begin position="329"/>
        <end position="338"/>
    </location>
</feature>
<dbReference type="SUPFAM" id="SSF54768">
    <property type="entry name" value="dsRNA-binding domain-like"/>
    <property type="match status" value="3"/>
</dbReference>
<keyword evidence="1" id="KW-0677">Repeat</keyword>
<dbReference type="AlphaFoldDB" id="A0AAF0WJI2"/>
<keyword evidence="2 3" id="KW-0694">RNA-binding</keyword>
<dbReference type="Proteomes" id="UP000077755">
    <property type="component" value="Chromosome 3"/>
</dbReference>
<keyword evidence="7" id="KW-1185">Reference proteome</keyword>
<dbReference type="SMART" id="SM00358">
    <property type="entry name" value="DSRM"/>
    <property type="match status" value="3"/>
</dbReference>
<gene>
    <name evidence="6" type="ORF">DCAR_0310275</name>
</gene>